<dbReference type="RefSeq" id="WP_254287862.1">
    <property type="nucleotide sequence ID" value="NZ_JAMLDY010000003.1"/>
</dbReference>
<protein>
    <submittedName>
        <fullName evidence="6">Site-specific integrase</fullName>
    </submittedName>
</protein>
<dbReference type="GO" id="GO:0006310">
    <property type="term" value="P:DNA recombination"/>
    <property type="evidence" value="ECO:0007669"/>
    <property type="project" value="UniProtKB-KW"/>
</dbReference>
<evidence type="ECO:0000256" key="4">
    <source>
        <dbReference type="ARBA" id="ARBA00023172"/>
    </source>
</evidence>
<dbReference type="EMBL" id="JAMLDY010000003">
    <property type="protein sequence ID" value="MCP3733850.1"/>
    <property type="molecule type" value="Genomic_DNA"/>
</dbReference>
<comment type="caution">
    <text evidence="6">The sequence shown here is derived from an EMBL/GenBank/DDBJ whole genome shotgun (WGS) entry which is preliminary data.</text>
</comment>
<dbReference type="CDD" id="cd01184">
    <property type="entry name" value="INT_C_like_1"/>
    <property type="match status" value="1"/>
</dbReference>
<sequence>MGAIPNTVRRGGVYHFRRAVPAALRMRLARAELTCSLHTHEAGAARTLSRCLYLRSEELFGVLECAPMLSDDDIAALVRDFYATILRQDDNERLLSDAPDAFREHRAEHYRQLAERSRIDLASNAFGSVRQMTAVMLARRYGMEARFDKLSVRKAGQAMLRAGVEIAETLRARAEGDFNYEPADKLLAAALAERAVQPQSASPAQASAPSSPMFSVEAEQFRETQVRRGVWEKQTALQARKTYALFVQHFGDRPLEGFARSDAASFKELLSDLPANYGKAAEFRGMPAAEIVAATKAVDTDRLTPRTIQRHFNALAALWSVALEKGQVASNIFADWKFPSAKRAKDQREHWTREQLAELFETPIWKGCYSIARRSRPGSVIERDERFWLPLIALFSGMRQEEICQLRLADIRQEESVWLFDLNTRDGQQLKNANAVRRVPLHSKLIELGLLVYVEQLRRSGDKMLFPNLQPGGADGRFGHNYSKWFSRYRQDVKLFVPGRDFHSFRHSATTFMRQAGVDEPTIDELTGHATVGETARYSKGLTIANLRSAIERIDIGVDLSRLSQDKFSEIAGEVIIS</sequence>
<evidence type="ECO:0000256" key="2">
    <source>
        <dbReference type="ARBA" id="ARBA00022908"/>
    </source>
</evidence>
<evidence type="ECO:0000256" key="3">
    <source>
        <dbReference type="ARBA" id="ARBA00023125"/>
    </source>
</evidence>
<keyword evidence="3" id="KW-0238">DNA-binding</keyword>
<dbReference type="InterPro" id="IPR002104">
    <property type="entry name" value="Integrase_catalytic"/>
</dbReference>
<proteinExistence type="inferred from homology"/>
<evidence type="ECO:0000259" key="5">
    <source>
        <dbReference type="PROSITE" id="PS51898"/>
    </source>
</evidence>
<reference evidence="6" key="1">
    <citation type="submission" date="2022-05" db="EMBL/GenBank/DDBJ databases">
        <title>Sphingomonas sp. strain RP10 Genome sequencing and assembly.</title>
        <authorList>
            <person name="Kim I."/>
        </authorList>
    </citation>
    <scope>NUCLEOTIDE SEQUENCE</scope>
    <source>
        <strain evidence="6">RP10</strain>
    </source>
</reference>
<dbReference type="Gene3D" id="1.10.150.130">
    <property type="match status" value="1"/>
</dbReference>
<dbReference type="InterPro" id="IPR013762">
    <property type="entry name" value="Integrase-like_cat_sf"/>
</dbReference>
<keyword evidence="2" id="KW-0229">DNA integration</keyword>
<dbReference type="PANTHER" id="PTHR30349:SF41">
    <property type="entry name" value="INTEGRASE_RECOMBINASE PROTEIN MJ0367-RELATED"/>
    <property type="match status" value="1"/>
</dbReference>
<evidence type="ECO:0000313" key="7">
    <source>
        <dbReference type="Proteomes" id="UP001139486"/>
    </source>
</evidence>
<dbReference type="InterPro" id="IPR050090">
    <property type="entry name" value="Tyrosine_recombinase_XerCD"/>
</dbReference>
<dbReference type="Gene3D" id="1.10.443.10">
    <property type="entry name" value="Intergrase catalytic core"/>
    <property type="match status" value="1"/>
</dbReference>
<dbReference type="AlphaFoldDB" id="A0A9X2HW55"/>
<keyword evidence="4" id="KW-0233">DNA recombination</keyword>
<accession>A0A9X2HW55</accession>
<dbReference type="Pfam" id="PF00589">
    <property type="entry name" value="Phage_integrase"/>
    <property type="match status" value="1"/>
</dbReference>
<dbReference type="GO" id="GO:0015074">
    <property type="term" value="P:DNA integration"/>
    <property type="evidence" value="ECO:0007669"/>
    <property type="project" value="UniProtKB-KW"/>
</dbReference>
<dbReference type="GO" id="GO:0003677">
    <property type="term" value="F:DNA binding"/>
    <property type="evidence" value="ECO:0007669"/>
    <property type="project" value="UniProtKB-KW"/>
</dbReference>
<dbReference type="InterPro" id="IPR010998">
    <property type="entry name" value="Integrase_recombinase_N"/>
</dbReference>
<evidence type="ECO:0000313" key="6">
    <source>
        <dbReference type="EMBL" id="MCP3733850.1"/>
    </source>
</evidence>
<dbReference type="InterPro" id="IPR011010">
    <property type="entry name" value="DNA_brk_join_enz"/>
</dbReference>
<comment type="similarity">
    <text evidence="1">Belongs to the 'phage' integrase family.</text>
</comment>
<dbReference type="SUPFAM" id="SSF56349">
    <property type="entry name" value="DNA breaking-rejoining enzymes"/>
    <property type="match status" value="1"/>
</dbReference>
<name>A0A9X2HW55_9SPHN</name>
<dbReference type="PANTHER" id="PTHR30349">
    <property type="entry name" value="PHAGE INTEGRASE-RELATED"/>
    <property type="match status" value="1"/>
</dbReference>
<dbReference type="PROSITE" id="PS51898">
    <property type="entry name" value="TYR_RECOMBINASE"/>
    <property type="match status" value="1"/>
</dbReference>
<feature type="domain" description="Tyr recombinase" evidence="5">
    <location>
        <begin position="346"/>
        <end position="552"/>
    </location>
</feature>
<dbReference type="Pfam" id="PF20172">
    <property type="entry name" value="DUF6538"/>
    <property type="match status" value="1"/>
</dbReference>
<dbReference type="Proteomes" id="UP001139486">
    <property type="component" value="Unassembled WGS sequence"/>
</dbReference>
<keyword evidence="7" id="KW-1185">Reference proteome</keyword>
<dbReference type="InterPro" id="IPR046668">
    <property type="entry name" value="DUF6538"/>
</dbReference>
<organism evidence="6 7">
    <name type="scientific">Sphingomonas liriopis</name>
    <dbReference type="NCBI Taxonomy" id="2949094"/>
    <lineage>
        <taxon>Bacteria</taxon>
        <taxon>Pseudomonadati</taxon>
        <taxon>Pseudomonadota</taxon>
        <taxon>Alphaproteobacteria</taxon>
        <taxon>Sphingomonadales</taxon>
        <taxon>Sphingomonadaceae</taxon>
        <taxon>Sphingomonas</taxon>
    </lineage>
</organism>
<evidence type="ECO:0000256" key="1">
    <source>
        <dbReference type="ARBA" id="ARBA00008857"/>
    </source>
</evidence>
<gene>
    <name evidence="6" type="ORF">M9979_03025</name>
</gene>